<keyword evidence="2" id="KW-1185">Reference proteome</keyword>
<evidence type="ECO:0000313" key="1">
    <source>
        <dbReference type="EMBL" id="ANU77533.2"/>
    </source>
</evidence>
<gene>
    <name evidence="1" type="ORF">A4V09_18345</name>
</gene>
<dbReference type="EMBL" id="CP015405">
    <property type="protein sequence ID" value="ANU77533.2"/>
    <property type="molecule type" value="Genomic_DNA"/>
</dbReference>
<evidence type="ECO:0000313" key="2">
    <source>
        <dbReference type="Proteomes" id="UP000092574"/>
    </source>
</evidence>
<dbReference type="PANTHER" id="PTHR35866">
    <property type="entry name" value="PUTATIVE-RELATED"/>
    <property type="match status" value="1"/>
</dbReference>
<reference evidence="1" key="1">
    <citation type="submission" date="2017-04" db="EMBL/GenBank/DDBJ databases">
        <title>Complete Genome Sequences of Twelve Strains of a Stable Defined Moderately Diverse Mouse Microbiota 2 (sDMDMm2).</title>
        <authorList>
            <person name="Uchimura Y."/>
            <person name="Wyss M."/>
            <person name="Brugiroux S."/>
            <person name="Limenitakis J.P."/>
            <person name="Stecher B."/>
            <person name="McCoy K.D."/>
            <person name="Macpherson A.J."/>
        </authorList>
    </citation>
    <scope>NUCLEOTIDE SEQUENCE</scope>
    <source>
        <strain evidence="1">YL58</strain>
    </source>
</reference>
<name>A0A1C7IF99_9FIRM</name>
<dbReference type="Proteomes" id="UP000092574">
    <property type="component" value="Chromosome"/>
</dbReference>
<dbReference type="AlphaFoldDB" id="A0A1C7IF99"/>
<dbReference type="STRING" id="1796616.A4V09_18345"/>
<dbReference type="InterPro" id="IPR005358">
    <property type="entry name" value="Puta_zinc/iron-chelating_dom"/>
</dbReference>
<sequence length="283" mass="32750">MNRKAVCMWMWIHAKAGNRISVRNTTMSLMESRIRRLPKIPLWSLFRAGISGKRGGRMKEFMTKMVPVNLSDRFPFKCRMCGACCRHVRESVPLESLDAFRLAKHLRDKGENVSCVEDVLATYAEPVLLSENGYTVFMLKTAGADDACIFLKDNRCTIHSVHPRACRTYPIAVGPYELGGYEQYLSMEQPHHYSGPQMSVKKWIQKRCSKQDFEFLNTDIGSVQEIERLLKRIPEQNRTRAVMMFLFYKYSDYDLDKSFFPQFKSNNDKLLAALRKMADDGDN</sequence>
<dbReference type="OrthoDB" id="9810361at2"/>
<accession>A0A1C7IF99</accession>
<dbReference type="Pfam" id="PF03692">
    <property type="entry name" value="CxxCxxCC"/>
    <property type="match status" value="1"/>
</dbReference>
<protein>
    <recommendedName>
        <fullName evidence="3">YkgJ family cysteine cluster protein</fullName>
    </recommendedName>
</protein>
<organism evidence="1 2">
    <name type="scientific">Blautia pseudococcoides</name>
    <dbReference type="NCBI Taxonomy" id="1796616"/>
    <lineage>
        <taxon>Bacteria</taxon>
        <taxon>Bacillati</taxon>
        <taxon>Bacillota</taxon>
        <taxon>Clostridia</taxon>
        <taxon>Lachnospirales</taxon>
        <taxon>Lachnospiraceae</taxon>
        <taxon>Blautia</taxon>
    </lineage>
</organism>
<dbReference type="KEGG" id="byl:A4V09_18345"/>
<evidence type="ECO:0008006" key="3">
    <source>
        <dbReference type="Google" id="ProtNLM"/>
    </source>
</evidence>
<proteinExistence type="predicted"/>
<dbReference type="PANTHER" id="PTHR35866:SF1">
    <property type="entry name" value="YKGJ FAMILY CYSTEINE CLUSTER PROTEIN"/>
    <property type="match status" value="1"/>
</dbReference>